<feature type="domain" description="GGDEF" evidence="6">
    <location>
        <begin position="305"/>
        <end position="437"/>
    </location>
</feature>
<dbReference type="RefSeq" id="WP_168355042.1">
    <property type="nucleotide sequence ID" value="NZ_JABCKY010000002.1"/>
</dbReference>
<evidence type="ECO:0000259" key="3">
    <source>
        <dbReference type="PROSITE" id="PS50112"/>
    </source>
</evidence>
<dbReference type="SUPFAM" id="SSF55785">
    <property type="entry name" value="PYP-like sensor domain (PAS domain)"/>
    <property type="match status" value="1"/>
</dbReference>
<evidence type="ECO:0000313" key="7">
    <source>
        <dbReference type="EMBL" id="NMT63644.1"/>
    </source>
</evidence>
<feature type="domain" description="PAC" evidence="4">
    <location>
        <begin position="221"/>
        <end position="273"/>
    </location>
</feature>
<evidence type="ECO:0000259" key="6">
    <source>
        <dbReference type="PROSITE" id="PS50887"/>
    </source>
</evidence>
<feature type="domain" description="PAS" evidence="3">
    <location>
        <begin position="149"/>
        <end position="195"/>
    </location>
</feature>
<dbReference type="SUPFAM" id="SSF141868">
    <property type="entry name" value="EAL domain-like"/>
    <property type="match status" value="1"/>
</dbReference>
<keyword evidence="8" id="KW-1185">Reference proteome</keyword>
<dbReference type="Pfam" id="PF08448">
    <property type="entry name" value="PAS_4"/>
    <property type="match status" value="1"/>
</dbReference>
<dbReference type="InterPro" id="IPR035965">
    <property type="entry name" value="PAS-like_dom_sf"/>
</dbReference>
<evidence type="ECO:0000256" key="1">
    <source>
        <dbReference type="ARBA" id="ARBA00001946"/>
    </source>
</evidence>
<dbReference type="SUPFAM" id="SSF55073">
    <property type="entry name" value="Nucleotide cyclase"/>
    <property type="match status" value="1"/>
</dbReference>
<dbReference type="NCBIfam" id="TIGR00254">
    <property type="entry name" value="GGDEF"/>
    <property type="match status" value="1"/>
</dbReference>
<dbReference type="PROSITE" id="PS50887">
    <property type="entry name" value="GGDEF"/>
    <property type="match status" value="1"/>
</dbReference>
<dbReference type="InterPro" id="IPR043128">
    <property type="entry name" value="Rev_trsase/Diguanyl_cyclase"/>
</dbReference>
<dbReference type="PROSITE" id="PS50113">
    <property type="entry name" value="PAC"/>
    <property type="match status" value="1"/>
</dbReference>
<keyword evidence="2" id="KW-0808">Transferase</keyword>
<dbReference type="EMBL" id="JABCKY010000002">
    <property type="protein sequence ID" value="NMT63644.1"/>
    <property type="molecule type" value="Genomic_DNA"/>
</dbReference>
<dbReference type="SMART" id="SM00267">
    <property type="entry name" value="GGDEF"/>
    <property type="match status" value="1"/>
</dbReference>
<dbReference type="CDD" id="cd01948">
    <property type="entry name" value="EAL"/>
    <property type="match status" value="1"/>
</dbReference>
<organism evidence="7 8">
    <name type="scientific">Marinobacter orientalis</name>
    <dbReference type="NCBI Taxonomy" id="1928859"/>
    <lineage>
        <taxon>Bacteria</taxon>
        <taxon>Pseudomonadati</taxon>
        <taxon>Pseudomonadota</taxon>
        <taxon>Gammaproteobacteria</taxon>
        <taxon>Pseudomonadales</taxon>
        <taxon>Marinobacteraceae</taxon>
        <taxon>Marinobacter</taxon>
    </lineage>
</organism>
<dbReference type="SMART" id="SM00052">
    <property type="entry name" value="EAL"/>
    <property type="match status" value="1"/>
</dbReference>
<comment type="caution">
    <text evidence="7">The sequence shown here is derived from an EMBL/GenBank/DDBJ whole genome shotgun (WGS) entry which is preliminary data.</text>
</comment>
<dbReference type="Gene3D" id="3.20.20.450">
    <property type="entry name" value="EAL domain"/>
    <property type="match status" value="1"/>
</dbReference>
<dbReference type="InterPro" id="IPR052155">
    <property type="entry name" value="Biofilm_reg_signaling"/>
</dbReference>
<dbReference type="InterPro" id="IPR029787">
    <property type="entry name" value="Nucleotide_cyclase"/>
</dbReference>
<dbReference type="CDD" id="cd01949">
    <property type="entry name" value="GGDEF"/>
    <property type="match status" value="1"/>
</dbReference>
<dbReference type="AlphaFoldDB" id="A0A7Y0RCD5"/>
<dbReference type="PROSITE" id="PS50112">
    <property type="entry name" value="PAS"/>
    <property type="match status" value="1"/>
</dbReference>
<dbReference type="GO" id="GO:0016301">
    <property type="term" value="F:kinase activity"/>
    <property type="evidence" value="ECO:0007669"/>
    <property type="project" value="UniProtKB-KW"/>
</dbReference>
<dbReference type="InterPro" id="IPR000700">
    <property type="entry name" value="PAS-assoc_C"/>
</dbReference>
<dbReference type="Gene3D" id="3.30.450.20">
    <property type="entry name" value="PAS domain"/>
    <property type="match status" value="1"/>
</dbReference>
<dbReference type="PROSITE" id="PS50883">
    <property type="entry name" value="EAL"/>
    <property type="match status" value="1"/>
</dbReference>
<dbReference type="PANTHER" id="PTHR44757">
    <property type="entry name" value="DIGUANYLATE CYCLASE DGCP"/>
    <property type="match status" value="1"/>
</dbReference>
<dbReference type="Pfam" id="PF00990">
    <property type="entry name" value="GGDEF"/>
    <property type="match status" value="1"/>
</dbReference>
<evidence type="ECO:0000259" key="4">
    <source>
        <dbReference type="PROSITE" id="PS50113"/>
    </source>
</evidence>
<name>A0A7Y0RCD5_9GAMM</name>
<evidence type="ECO:0000313" key="8">
    <source>
        <dbReference type="Proteomes" id="UP000567186"/>
    </source>
</evidence>
<dbReference type="NCBIfam" id="TIGR00229">
    <property type="entry name" value="sensory_box"/>
    <property type="match status" value="1"/>
</dbReference>
<dbReference type="InterPro" id="IPR013656">
    <property type="entry name" value="PAS_4"/>
</dbReference>
<gene>
    <name evidence="7" type="ORF">HIU99_08525</name>
</gene>
<feature type="domain" description="EAL" evidence="5">
    <location>
        <begin position="446"/>
        <end position="702"/>
    </location>
</feature>
<dbReference type="InterPro" id="IPR000160">
    <property type="entry name" value="GGDEF_dom"/>
</dbReference>
<dbReference type="PANTHER" id="PTHR44757:SF2">
    <property type="entry name" value="BIOFILM ARCHITECTURE MAINTENANCE PROTEIN MBAA"/>
    <property type="match status" value="1"/>
</dbReference>
<keyword evidence="2" id="KW-0418">Kinase</keyword>
<dbReference type="InterPro" id="IPR001633">
    <property type="entry name" value="EAL_dom"/>
</dbReference>
<proteinExistence type="predicted"/>
<dbReference type="Pfam" id="PF00563">
    <property type="entry name" value="EAL"/>
    <property type="match status" value="1"/>
</dbReference>
<dbReference type="InterPro" id="IPR000014">
    <property type="entry name" value="PAS"/>
</dbReference>
<evidence type="ECO:0000259" key="5">
    <source>
        <dbReference type="PROSITE" id="PS50883"/>
    </source>
</evidence>
<accession>A0A7Y0RCD5</accession>
<evidence type="ECO:0000256" key="2">
    <source>
        <dbReference type="ARBA" id="ARBA00022777"/>
    </source>
</evidence>
<dbReference type="Gene3D" id="3.30.70.270">
    <property type="match status" value="1"/>
</dbReference>
<comment type="cofactor">
    <cofactor evidence="1">
        <name>Mg(2+)</name>
        <dbReference type="ChEBI" id="CHEBI:18420"/>
    </cofactor>
</comment>
<dbReference type="Proteomes" id="UP000567186">
    <property type="component" value="Unassembled WGS sequence"/>
</dbReference>
<protein>
    <submittedName>
        <fullName evidence="7">EAL domain-containing protein</fullName>
    </submittedName>
</protein>
<sequence length="707" mass="78674">MKLARFIQTNMERLLEDWEEAALEIAPEFRGKDSRALRDHARSMLGFVADDLSTFQTGDESARKALGKGKVSGSDFGGKHGKHRLGQGMSMLQMVQELRALRARVTKAWGVEQRGLTEKDIDELVRFNEAIDQLIATSISSFSALKDRVTYLIEAMLKTSSDPAAIFDPDGKYLFLNAAMANLVNATARDVIGQTPHELGLRLATDLHDAIATAVTTGKTLHREYHHCSPSGPELYLDCKFVPVFNDREEIEAVIKTSRDITESKRTDYQVWRSANFDALTSLPNRRLFIDRLEQTLLEAQRKGSSFAVLFIDLDRFKQANDQLGHRGGDRLLVKVAERINTKVRAMDTVARLGGDEFTLILKETDRNGAMEAAKVLLGSLEQMFDVDSHRVHISASIGLAVFPGDGADADRLMHNADQAMFAAKEAGGHRIQVYESSMEQSESEDLQLRRELDDALRENQLEVYFQPIIDIRSGAISRAEALLRWNHPQRGLLAPDAFLGITEQSGLTDSITAYVLEQAVTCSLQWRDLSNEAFPININESPASFVTRSLVDQWRARLTEIGLNESRITLELTPDSLNNIHASGFNPVRSLGLAGLRLHLAIDDFGIEPFSLLALQEFRMDSVKIDRELIRDAGQGGDADRILEGIIAMAHAIDVQVVAVGVENDEQLQFLTRAGCDYAQGFLFSRPLHPDDFGALLTRDRQKAAS</sequence>
<dbReference type="FunFam" id="3.30.70.270:FF:000001">
    <property type="entry name" value="Diguanylate cyclase domain protein"/>
    <property type="match status" value="1"/>
</dbReference>
<dbReference type="InterPro" id="IPR035919">
    <property type="entry name" value="EAL_sf"/>
</dbReference>
<dbReference type="CDD" id="cd00130">
    <property type="entry name" value="PAS"/>
    <property type="match status" value="1"/>
</dbReference>
<reference evidence="7 8" key="1">
    <citation type="submission" date="2020-04" db="EMBL/GenBank/DDBJ databases">
        <title>Marinobacter oceani sp. nov., isolated from marine solar saltern.</title>
        <authorList>
            <person name="Chen X.-Y."/>
        </authorList>
    </citation>
    <scope>NUCLEOTIDE SEQUENCE [LARGE SCALE GENOMIC DNA]</scope>
    <source>
        <strain evidence="7 8">W62</strain>
    </source>
</reference>